<name>A0A9W7CI02_9STRA</name>
<dbReference type="InterPro" id="IPR035959">
    <property type="entry name" value="RutC-like_sf"/>
</dbReference>
<dbReference type="InterPro" id="IPR006175">
    <property type="entry name" value="YjgF/YER057c/UK114"/>
</dbReference>
<comment type="caution">
    <text evidence="3">The sequence shown here is derived from an EMBL/GenBank/DDBJ whole genome shotgun (WGS) entry which is preliminary data.</text>
</comment>
<organism evidence="3 4">
    <name type="scientific">Triparma verrucosa</name>
    <dbReference type="NCBI Taxonomy" id="1606542"/>
    <lineage>
        <taxon>Eukaryota</taxon>
        <taxon>Sar</taxon>
        <taxon>Stramenopiles</taxon>
        <taxon>Ochrophyta</taxon>
        <taxon>Bolidophyceae</taxon>
        <taxon>Parmales</taxon>
        <taxon>Triparmaceae</taxon>
        <taxon>Triparma</taxon>
    </lineage>
</organism>
<dbReference type="EMBL" id="BRXX01000343">
    <property type="protein sequence ID" value="GMI06208.1"/>
    <property type="molecule type" value="Genomic_DNA"/>
</dbReference>
<feature type="chain" id="PRO_5040732524" evidence="2">
    <location>
        <begin position="19"/>
        <end position="152"/>
    </location>
</feature>
<keyword evidence="4" id="KW-1185">Reference proteome</keyword>
<dbReference type="FunFam" id="3.30.1330.40:FF:000001">
    <property type="entry name" value="L-PSP family endoribonuclease"/>
    <property type="match status" value="1"/>
</dbReference>
<evidence type="ECO:0000313" key="3">
    <source>
        <dbReference type="EMBL" id="GMI06208.1"/>
    </source>
</evidence>
<dbReference type="Proteomes" id="UP001165160">
    <property type="component" value="Unassembled WGS sequence"/>
</dbReference>
<keyword evidence="2" id="KW-0732">Signal</keyword>
<dbReference type="PANTHER" id="PTHR11803:SF39">
    <property type="entry name" value="2-IMINOBUTANOATE_2-IMINOPROPANOATE DEAMINASE"/>
    <property type="match status" value="1"/>
</dbReference>
<sequence>MMYKTFSLLLGLLSIVSGLQRGVVSTPNAPAAIGPYSQAITLSFASGETLVQAAGQIGLDPATGSLVEGGIKEETTRAMENIKAIMTAAGATMDEIVECTVLMTDLDDYAALNEIYANYFNEDNAPARAAFQVVKLPANATTEIKCSAAIEN</sequence>
<accession>A0A9W7CI02</accession>
<dbReference type="PANTHER" id="PTHR11803">
    <property type="entry name" value="2-IMINOBUTANOATE/2-IMINOPROPANOATE DEAMINASE RIDA"/>
    <property type="match status" value="1"/>
</dbReference>
<dbReference type="Pfam" id="PF01042">
    <property type="entry name" value="Ribonuc_L-PSP"/>
    <property type="match status" value="1"/>
</dbReference>
<reference evidence="4" key="1">
    <citation type="journal article" date="2023" name="Commun. Biol.">
        <title>Genome analysis of Parmales, the sister group of diatoms, reveals the evolutionary specialization of diatoms from phago-mixotrophs to photoautotrophs.</title>
        <authorList>
            <person name="Ban H."/>
            <person name="Sato S."/>
            <person name="Yoshikawa S."/>
            <person name="Yamada K."/>
            <person name="Nakamura Y."/>
            <person name="Ichinomiya M."/>
            <person name="Sato N."/>
            <person name="Blanc-Mathieu R."/>
            <person name="Endo H."/>
            <person name="Kuwata A."/>
            <person name="Ogata H."/>
        </authorList>
    </citation>
    <scope>NUCLEOTIDE SEQUENCE [LARGE SCALE GENOMIC DNA]</scope>
    <source>
        <strain evidence="4">NIES 3699</strain>
    </source>
</reference>
<evidence type="ECO:0000256" key="2">
    <source>
        <dbReference type="SAM" id="SignalP"/>
    </source>
</evidence>
<dbReference type="GO" id="GO:0005829">
    <property type="term" value="C:cytosol"/>
    <property type="evidence" value="ECO:0007669"/>
    <property type="project" value="TreeGrafter"/>
</dbReference>
<dbReference type="InterPro" id="IPR006056">
    <property type="entry name" value="RidA"/>
</dbReference>
<dbReference type="Gene3D" id="3.30.1330.40">
    <property type="entry name" value="RutC-like"/>
    <property type="match status" value="1"/>
</dbReference>
<proteinExistence type="inferred from homology"/>
<protein>
    <submittedName>
        <fullName evidence="3">Uncharacterized protein</fullName>
    </submittedName>
</protein>
<dbReference type="NCBIfam" id="TIGR00004">
    <property type="entry name" value="Rid family detoxifying hydrolase"/>
    <property type="match status" value="1"/>
</dbReference>
<comment type="similarity">
    <text evidence="1">Belongs to the RutC family.</text>
</comment>
<dbReference type="CDD" id="cd00448">
    <property type="entry name" value="YjgF_YER057c_UK114_family"/>
    <property type="match status" value="1"/>
</dbReference>
<dbReference type="SUPFAM" id="SSF55298">
    <property type="entry name" value="YjgF-like"/>
    <property type="match status" value="1"/>
</dbReference>
<dbReference type="AlphaFoldDB" id="A0A9W7CI02"/>
<gene>
    <name evidence="3" type="ORF">TrVE_jg10098</name>
</gene>
<feature type="signal peptide" evidence="2">
    <location>
        <begin position="1"/>
        <end position="18"/>
    </location>
</feature>
<evidence type="ECO:0000313" key="4">
    <source>
        <dbReference type="Proteomes" id="UP001165160"/>
    </source>
</evidence>
<dbReference type="GO" id="GO:0019239">
    <property type="term" value="F:deaminase activity"/>
    <property type="evidence" value="ECO:0007669"/>
    <property type="project" value="TreeGrafter"/>
</dbReference>
<evidence type="ECO:0000256" key="1">
    <source>
        <dbReference type="ARBA" id="ARBA00010552"/>
    </source>
</evidence>